<dbReference type="STRING" id="59922.P9303_14991"/>
<sequence>MSRPTLLKQFTPIDGIATIVALIALGGVLWSPKLSHSLARATGLMRPVQVSVDVRNVPTAEPNALIEAALAQGSTSIVIRNQPAGSLKLKGIEDLRSKLVAVQPDGSVVIATDPNLAANSILDARFILEGDGTVSKTGVVLAGTKLKIGTPVELEGSTYRINGTVSGVSVQ</sequence>
<feature type="transmembrane region" description="Helical" evidence="1">
    <location>
        <begin position="12"/>
        <end position="30"/>
    </location>
</feature>
<organism evidence="2 3">
    <name type="scientific">Prochlorococcus marinus (strain MIT 9303)</name>
    <dbReference type="NCBI Taxonomy" id="59922"/>
    <lineage>
        <taxon>Bacteria</taxon>
        <taxon>Bacillati</taxon>
        <taxon>Cyanobacteriota</taxon>
        <taxon>Cyanophyceae</taxon>
        <taxon>Synechococcales</taxon>
        <taxon>Prochlorococcaceae</taxon>
        <taxon>Prochlorococcus</taxon>
    </lineage>
</organism>
<keyword evidence="1" id="KW-0812">Transmembrane</keyword>
<dbReference type="KEGG" id="pmf:P9303_14991"/>
<keyword evidence="1" id="KW-1133">Transmembrane helix</keyword>
<evidence type="ECO:0000313" key="3">
    <source>
        <dbReference type="Proteomes" id="UP000002274"/>
    </source>
</evidence>
<dbReference type="Pfam" id="PF14221">
    <property type="entry name" value="DUF4330"/>
    <property type="match status" value="1"/>
</dbReference>
<proteinExistence type="predicted"/>
<dbReference type="BioCyc" id="PMAR59922:G1G80-1298-MONOMER"/>
<accession>A2C9T5</accession>
<dbReference type="Proteomes" id="UP000002274">
    <property type="component" value="Chromosome"/>
</dbReference>
<dbReference type="EMBL" id="CP000554">
    <property type="protein sequence ID" value="ABM78245.1"/>
    <property type="molecule type" value="Genomic_DNA"/>
</dbReference>
<dbReference type="HOGENOM" id="CLU_130859_0_0_3"/>
<dbReference type="InterPro" id="IPR025480">
    <property type="entry name" value="DUF4330"/>
</dbReference>
<keyword evidence="1" id="KW-0472">Membrane</keyword>
<gene>
    <name evidence="2" type="ordered locus">P9303_14991</name>
</gene>
<evidence type="ECO:0000313" key="2">
    <source>
        <dbReference type="EMBL" id="ABM78245.1"/>
    </source>
</evidence>
<dbReference type="RefSeq" id="WP_011826138.1">
    <property type="nucleotide sequence ID" value="NC_008820.1"/>
</dbReference>
<protein>
    <submittedName>
        <fullName evidence="2">Uncharacterized protein</fullName>
    </submittedName>
</protein>
<evidence type="ECO:0000256" key="1">
    <source>
        <dbReference type="SAM" id="Phobius"/>
    </source>
</evidence>
<dbReference type="AlphaFoldDB" id="A2C9T5"/>
<reference evidence="2 3" key="1">
    <citation type="journal article" date="2007" name="PLoS Genet.">
        <title>Patterns and implications of gene gain and loss in the evolution of Prochlorococcus.</title>
        <authorList>
            <person name="Kettler G.C."/>
            <person name="Martiny A.C."/>
            <person name="Huang K."/>
            <person name="Zucker J."/>
            <person name="Coleman M.L."/>
            <person name="Rodrigue S."/>
            <person name="Chen F."/>
            <person name="Lapidus A."/>
            <person name="Ferriera S."/>
            <person name="Johnson J."/>
            <person name="Steglich C."/>
            <person name="Church G.M."/>
            <person name="Richardson P."/>
            <person name="Chisholm S.W."/>
        </authorList>
    </citation>
    <scope>NUCLEOTIDE SEQUENCE [LARGE SCALE GENOMIC DNA]</scope>
    <source>
        <strain evidence="2 3">MIT 9303</strain>
    </source>
</reference>
<name>A2C9T5_PROM3</name>